<evidence type="ECO:0000256" key="1">
    <source>
        <dbReference type="SAM" id="MobiDB-lite"/>
    </source>
</evidence>
<feature type="compositionally biased region" description="Polar residues" evidence="1">
    <location>
        <begin position="68"/>
        <end position="96"/>
    </location>
</feature>
<evidence type="ECO:0000313" key="2">
    <source>
        <dbReference type="EMBL" id="KAK2852176.1"/>
    </source>
</evidence>
<evidence type="ECO:0000313" key="3">
    <source>
        <dbReference type="Proteomes" id="UP001187315"/>
    </source>
</evidence>
<feature type="region of interest" description="Disordered" evidence="1">
    <location>
        <begin position="65"/>
        <end position="99"/>
    </location>
</feature>
<feature type="region of interest" description="Disordered" evidence="1">
    <location>
        <begin position="25"/>
        <end position="49"/>
    </location>
</feature>
<keyword evidence="3" id="KW-1185">Reference proteome</keyword>
<proteinExistence type="predicted"/>
<comment type="caution">
    <text evidence="2">The sequence shown here is derived from an EMBL/GenBank/DDBJ whole genome shotgun (WGS) entry which is preliminary data.</text>
</comment>
<dbReference type="Proteomes" id="UP001187315">
    <property type="component" value="Unassembled WGS sequence"/>
</dbReference>
<reference evidence="2" key="1">
    <citation type="submission" date="2023-08" db="EMBL/GenBank/DDBJ databases">
        <title>Pelteobagrus vachellii genome.</title>
        <authorList>
            <person name="Liu H."/>
        </authorList>
    </citation>
    <scope>NUCLEOTIDE SEQUENCE</scope>
    <source>
        <strain evidence="2">PRFRI_2022a</strain>
        <tissue evidence="2">Muscle</tissue>
    </source>
</reference>
<sequence>MRLKDKSIHEAYALAGEKWQTTVLSTDSEERRETVGNENISPTPPPTEKTVAKNTIVVQAVVHRETDTQPLTETSTPQPERQTKIASTMTEPQNDWSPMRQEDLDSHLAVELNIPASPKEQRTPHSCLNRDEEEDLRVSLSPDKITSLRTATQARLNIDLGTPLGAQCDSPGDGPNRHINTSRKMIDWKLTVRKKWLIVGDSNLSKFPPFKNTNLQIESYPGATFRHIETVINKNASSTDVEHVILSLGINSRTQNAKDTAIKQMHKFGCRR</sequence>
<accession>A0AA88N8I2</accession>
<name>A0AA88N8I2_TACVA</name>
<dbReference type="AlphaFoldDB" id="A0AA88N8I2"/>
<protein>
    <submittedName>
        <fullName evidence="2">Uncharacterized protein</fullName>
    </submittedName>
</protein>
<organism evidence="2 3">
    <name type="scientific">Tachysurus vachellii</name>
    <name type="common">Darkbarbel catfish</name>
    <name type="synonym">Pelteobagrus vachellii</name>
    <dbReference type="NCBI Taxonomy" id="175792"/>
    <lineage>
        <taxon>Eukaryota</taxon>
        <taxon>Metazoa</taxon>
        <taxon>Chordata</taxon>
        <taxon>Craniata</taxon>
        <taxon>Vertebrata</taxon>
        <taxon>Euteleostomi</taxon>
        <taxon>Actinopterygii</taxon>
        <taxon>Neopterygii</taxon>
        <taxon>Teleostei</taxon>
        <taxon>Ostariophysi</taxon>
        <taxon>Siluriformes</taxon>
        <taxon>Bagridae</taxon>
        <taxon>Tachysurus</taxon>
    </lineage>
</organism>
<gene>
    <name evidence="2" type="ORF">Q7C36_007377</name>
</gene>
<dbReference type="EMBL" id="JAVHJS010000007">
    <property type="protein sequence ID" value="KAK2852176.1"/>
    <property type="molecule type" value="Genomic_DNA"/>
</dbReference>